<dbReference type="KEGG" id="palo:E6C60_3278"/>
<evidence type="ECO:0000256" key="4">
    <source>
        <dbReference type="ARBA" id="ARBA00022989"/>
    </source>
</evidence>
<protein>
    <submittedName>
        <fullName evidence="8">Type II secretion system F domain protein</fullName>
    </submittedName>
</protein>
<dbReference type="Pfam" id="PF00482">
    <property type="entry name" value="T2SSF"/>
    <property type="match status" value="1"/>
</dbReference>
<dbReference type="PANTHER" id="PTHR35007:SF1">
    <property type="entry name" value="PILUS ASSEMBLY PROTEIN"/>
    <property type="match status" value="1"/>
</dbReference>
<dbReference type="AlphaFoldDB" id="A0A4P8XTE7"/>
<accession>A0A4P8XTE7</accession>
<keyword evidence="5 6" id="KW-0472">Membrane</keyword>
<name>A0A4P8XTE7_9BACL</name>
<dbReference type="GO" id="GO:0005886">
    <property type="term" value="C:plasma membrane"/>
    <property type="evidence" value="ECO:0007669"/>
    <property type="project" value="UniProtKB-SubCell"/>
</dbReference>
<feature type="transmembrane region" description="Helical" evidence="6">
    <location>
        <begin position="21"/>
        <end position="37"/>
    </location>
</feature>
<reference evidence="8 9" key="1">
    <citation type="submission" date="2019-05" db="EMBL/GenBank/DDBJ databases">
        <authorList>
            <person name="Chen C."/>
        </authorList>
    </citation>
    <scope>NUCLEOTIDE SEQUENCE [LARGE SCALE GENOMIC DNA]</scope>
    <source>
        <strain evidence="8 9">HB172198</strain>
    </source>
</reference>
<dbReference type="PANTHER" id="PTHR35007">
    <property type="entry name" value="INTEGRAL MEMBRANE PROTEIN-RELATED"/>
    <property type="match status" value="1"/>
</dbReference>
<keyword evidence="3 6" id="KW-0812">Transmembrane</keyword>
<organism evidence="8 9">
    <name type="scientific">Paenibacillus algicola</name>
    <dbReference type="NCBI Taxonomy" id="2565926"/>
    <lineage>
        <taxon>Bacteria</taxon>
        <taxon>Bacillati</taxon>
        <taxon>Bacillota</taxon>
        <taxon>Bacilli</taxon>
        <taxon>Bacillales</taxon>
        <taxon>Paenibacillaceae</taxon>
        <taxon>Paenibacillus</taxon>
    </lineage>
</organism>
<evidence type="ECO:0000256" key="3">
    <source>
        <dbReference type="ARBA" id="ARBA00022692"/>
    </source>
</evidence>
<evidence type="ECO:0000259" key="7">
    <source>
        <dbReference type="Pfam" id="PF00482"/>
    </source>
</evidence>
<sequence>MQRQIQLRDYKQYTLSSKQRISFAIIGCVLCFIAGHLFYQNLLLSLLVAPAGLLLPRFWRQHLLQRQRSALNLHFKQALYSLSSSLSAGRSVENGFKDATEDLRLLYPGQENDMMFELRVITARLEIGEPVEAALQDFAVRAGLDDISSFADVFVTCKRTGGDLVEVIRRTSSVIGEKLDIQQEIAVMVAQKKFESKAMMAAPFLLLLFMNFTAGDYMQPMHNSGAGIVISTLALSALAGCCWWISRMMDIRV</sequence>
<dbReference type="RefSeq" id="WP_138226778.1">
    <property type="nucleotide sequence ID" value="NZ_CP040396.1"/>
</dbReference>
<evidence type="ECO:0000256" key="2">
    <source>
        <dbReference type="ARBA" id="ARBA00022475"/>
    </source>
</evidence>
<dbReference type="Proteomes" id="UP000300879">
    <property type="component" value="Chromosome"/>
</dbReference>
<comment type="subcellular location">
    <subcellularLocation>
        <location evidence="1">Cell membrane</location>
        <topology evidence="1">Multi-pass membrane protein</topology>
    </subcellularLocation>
</comment>
<dbReference type="OrthoDB" id="9796142at2"/>
<evidence type="ECO:0000256" key="6">
    <source>
        <dbReference type="SAM" id="Phobius"/>
    </source>
</evidence>
<evidence type="ECO:0000313" key="8">
    <source>
        <dbReference type="EMBL" id="QCT03989.1"/>
    </source>
</evidence>
<keyword evidence="4 6" id="KW-1133">Transmembrane helix</keyword>
<dbReference type="EMBL" id="CP040396">
    <property type="protein sequence ID" value="QCT03989.1"/>
    <property type="molecule type" value="Genomic_DNA"/>
</dbReference>
<feature type="transmembrane region" description="Helical" evidence="6">
    <location>
        <begin position="43"/>
        <end position="59"/>
    </location>
</feature>
<evidence type="ECO:0000256" key="1">
    <source>
        <dbReference type="ARBA" id="ARBA00004651"/>
    </source>
</evidence>
<proteinExistence type="predicted"/>
<keyword evidence="9" id="KW-1185">Reference proteome</keyword>
<keyword evidence="2" id="KW-1003">Cell membrane</keyword>
<evidence type="ECO:0000256" key="5">
    <source>
        <dbReference type="ARBA" id="ARBA00023136"/>
    </source>
</evidence>
<evidence type="ECO:0000313" key="9">
    <source>
        <dbReference type="Proteomes" id="UP000300879"/>
    </source>
</evidence>
<feature type="transmembrane region" description="Helical" evidence="6">
    <location>
        <begin position="226"/>
        <end position="245"/>
    </location>
</feature>
<feature type="domain" description="Type II secretion system protein GspF" evidence="7">
    <location>
        <begin position="79"/>
        <end position="210"/>
    </location>
</feature>
<gene>
    <name evidence="8" type="ORF">E6C60_3278</name>
</gene>
<dbReference type="InterPro" id="IPR018076">
    <property type="entry name" value="T2SS_GspF_dom"/>
</dbReference>
<feature type="transmembrane region" description="Helical" evidence="6">
    <location>
        <begin position="198"/>
        <end position="214"/>
    </location>
</feature>